<protein>
    <submittedName>
        <fullName evidence="2">Pentapeptide repeat-containing protein</fullName>
    </submittedName>
</protein>
<evidence type="ECO:0000313" key="2">
    <source>
        <dbReference type="EMBL" id="QHA09263.1"/>
    </source>
</evidence>
<keyword evidence="1" id="KW-1133">Transmembrane helix</keyword>
<gene>
    <name evidence="2" type="ORF">GQF42_44250</name>
</gene>
<evidence type="ECO:0000256" key="1">
    <source>
        <dbReference type="SAM" id="Phobius"/>
    </source>
</evidence>
<dbReference type="AlphaFoldDB" id="A0A6I6N8N4"/>
<organism evidence="2 3">
    <name type="scientific">Streptomyces broussonetiae</name>
    <dbReference type="NCBI Taxonomy" id="2686304"/>
    <lineage>
        <taxon>Bacteria</taxon>
        <taxon>Bacillati</taxon>
        <taxon>Actinomycetota</taxon>
        <taxon>Actinomycetes</taxon>
        <taxon>Kitasatosporales</taxon>
        <taxon>Streptomycetaceae</taxon>
        <taxon>Streptomyces</taxon>
    </lineage>
</organism>
<dbReference type="Proteomes" id="UP000436138">
    <property type="component" value="Chromosome"/>
</dbReference>
<keyword evidence="3" id="KW-1185">Reference proteome</keyword>
<evidence type="ECO:0000313" key="3">
    <source>
        <dbReference type="Proteomes" id="UP000436138"/>
    </source>
</evidence>
<dbReference type="EMBL" id="CP047020">
    <property type="protein sequence ID" value="QHA09263.1"/>
    <property type="molecule type" value="Genomic_DNA"/>
</dbReference>
<keyword evidence="1" id="KW-0472">Membrane</keyword>
<accession>A0A6I6N8N4</accession>
<keyword evidence="1" id="KW-0812">Transmembrane</keyword>
<proteinExistence type="predicted"/>
<dbReference type="KEGG" id="sbro:GQF42_44250"/>
<feature type="transmembrane region" description="Helical" evidence="1">
    <location>
        <begin position="12"/>
        <end position="36"/>
    </location>
</feature>
<sequence>MQKPAQRVRPISWWWALLAVALVASAVAVSLTVMLAQTEGLHGALRATARIDAIKTALTVGAGTGGAAALLLALRRQWLSEHTHVRQEVADAISEFDARERRITELYTAAAGQLASDSAPVRLAGLYALERLAQDHPDHRQTIVNVICAYLRMPFSSPRPAELNAAESWEQERVVRITAQGILTSHLYVGGSRGDDASWPLNPSPQEPKFWPGMELDLSGAVLLDFEFTGRRVEMATFDEARFVGTANFAHAEFTGHASFDKAHFEQGRGHFLSAWFGGSCQVK</sequence>
<reference evidence="2 3" key="1">
    <citation type="submission" date="2019-12" db="EMBL/GenBank/DDBJ databases">
        <title>Streptomyces sp. strain T44 isolated from rhizosphere soil of Broussonetia papyrifera.</title>
        <authorList>
            <person name="Mo P."/>
        </authorList>
    </citation>
    <scope>NUCLEOTIDE SEQUENCE [LARGE SCALE GENOMIC DNA]</scope>
    <source>
        <strain evidence="2 3">T44</strain>
    </source>
</reference>
<name>A0A6I6N8N4_9ACTN</name>
<dbReference type="RefSeq" id="WP_158929493.1">
    <property type="nucleotide sequence ID" value="NZ_CP047020.1"/>
</dbReference>